<dbReference type="RefSeq" id="WP_034214489.1">
    <property type="nucleotide sequence ID" value="NZ_AVCK01000055.1"/>
</dbReference>
<comment type="cofactor">
    <cofactor evidence="6">
        <name>Zn(2+)</name>
        <dbReference type="ChEBI" id="CHEBI:29105"/>
    </cofactor>
    <text evidence="6">Binds 1 zinc ion per subunit.</text>
</comment>
<feature type="compositionally biased region" description="Basic and acidic residues" evidence="7">
    <location>
        <begin position="328"/>
        <end position="339"/>
    </location>
</feature>
<dbReference type="OrthoDB" id="9810445at2"/>
<evidence type="ECO:0000313" key="11">
    <source>
        <dbReference type="EMBL" id="KFN41946.1"/>
    </source>
</evidence>
<feature type="domain" description="DUF7092" evidence="10">
    <location>
        <begin position="4"/>
        <end position="80"/>
    </location>
</feature>
<sequence length="349" mass="37421">MNALDATWYDGRGSRPRAARISEPSPGTVRLESEGMVLEFAAAELTLSPRLGRMPRTLRLPGEGHLEIADTPALEAWLGGRDQVEGWADWLERRRGAAIGAGVATVLGVVGFFQLGLPWMADRLAPAIPAAVERTISSQAMELLDRMHFKPTRLPEKRRRTLQAKFGALVQELPRAADFRLEFRSAPTLGANALALPDGLVVVTDELVALAESDAQVLAVLAHEAGHHEQRHGMRRGLQSSAVVVVAGFLFGDLSGTGSLSVSIPVILIESGFSREFEREADAFAFALLARKGQSPADFAEIMKRLSDSHGGDSDGGPVGYLSTHPPSAERIEAARRAADATNENADGP</sequence>
<dbReference type="InterPro" id="IPR051156">
    <property type="entry name" value="Mito/Outer_Membr_Metalloprot"/>
</dbReference>
<evidence type="ECO:0000259" key="10">
    <source>
        <dbReference type="Pfam" id="PF23368"/>
    </source>
</evidence>
<dbReference type="PANTHER" id="PTHR22726:SF1">
    <property type="entry name" value="METALLOENDOPEPTIDASE OMA1, MITOCHONDRIAL"/>
    <property type="match status" value="1"/>
</dbReference>
<feature type="transmembrane region" description="Helical" evidence="8">
    <location>
        <begin position="97"/>
        <end position="121"/>
    </location>
</feature>
<keyword evidence="8" id="KW-1133">Transmembrane helix</keyword>
<dbReference type="eggNOG" id="COG0501">
    <property type="taxonomic scope" value="Bacteria"/>
</dbReference>
<reference evidence="11 12" key="1">
    <citation type="submission" date="2013-09" db="EMBL/GenBank/DDBJ databases">
        <title>Genome sequencing of Arenimonas metalli.</title>
        <authorList>
            <person name="Chen F."/>
            <person name="Wang G."/>
        </authorList>
    </citation>
    <scope>NUCLEOTIDE SEQUENCE [LARGE SCALE GENOMIC DNA]</scope>
    <source>
        <strain evidence="11 12">CF5-1</strain>
    </source>
</reference>
<keyword evidence="8" id="KW-0472">Membrane</keyword>
<evidence type="ECO:0000256" key="8">
    <source>
        <dbReference type="SAM" id="Phobius"/>
    </source>
</evidence>
<dbReference type="STRING" id="1384056.N787_04055"/>
<keyword evidence="4 6" id="KW-0862">Zinc</keyword>
<feature type="compositionally biased region" description="Low complexity" evidence="7">
    <location>
        <begin position="340"/>
        <end position="349"/>
    </location>
</feature>
<dbReference type="Pfam" id="PF23368">
    <property type="entry name" value="DUF7092"/>
    <property type="match status" value="1"/>
</dbReference>
<organism evidence="11 12">
    <name type="scientific">Arenimonas metalli CF5-1</name>
    <dbReference type="NCBI Taxonomy" id="1384056"/>
    <lineage>
        <taxon>Bacteria</taxon>
        <taxon>Pseudomonadati</taxon>
        <taxon>Pseudomonadota</taxon>
        <taxon>Gammaproteobacteria</taxon>
        <taxon>Lysobacterales</taxon>
        <taxon>Lysobacteraceae</taxon>
        <taxon>Arenimonas</taxon>
    </lineage>
</organism>
<evidence type="ECO:0000256" key="3">
    <source>
        <dbReference type="ARBA" id="ARBA00022801"/>
    </source>
</evidence>
<dbReference type="Gene3D" id="3.30.2010.10">
    <property type="entry name" value="Metalloproteases ('zincins'), catalytic domain"/>
    <property type="match status" value="1"/>
</dbReference>
<keyword evidence="2" id="KW-0479">Metal-binding</keyword>
<dbReference type="PATRIC" id="fig|1384056.3.peg.2330"/>
<evidence type="ECO:0000256" key="5">
    <source>
        <dbReference type="ARBA" id="ARBA00023049"/>
    </source>
</evidence>
<dbReference type="InterPro" id="IPR055518">
    <property type="entry name" value="DUF7092"/>
</dbReference>
<evidence type="ECO:0000256" key="1">
    <source>
        <dbReference type="ARBA" id="ARBA00022670"/>
    </source>
</evidence>
<keyword evidence="3 6" id="KW-0378">Hydrolase</keyword>
<accession>A0A091ARJ8</accession>
<dbReference type="Proteomes" id="UP000029393">
    <property type="component" value="Unassembled WGS sequence"/>
</dbReference>
<evidence type="ECO:0000256" key="7">
    <source>
        <dbReference type="SAM" id="MobiDB-lite"/>
    </source>
</evidence>
<comment type="caution">
    <text evidence="11">The sequence shown here is derived from an EMBL/GenBank/DDBJ whole genome shotgun (WGS) entry which is preliminary data.</text>
</comment>
<dbReference type="GO" id="GO:0046872">
    <property type="term" value="F:metal ion binding"/>
    <property type="evidence" value="ECO:0007669"/>
    <property type="project" value="UniProtKB-KW"/>
</dbReference>
<dbReference type="InterPro" id="IPR001915">
    <property type="entry name" value="Peptidase_M48"/>
</dbReference>
<feature type="domain" description="Peptidase M48" evidence="9">
    <location>
        <begin position="185"/>
        <end position="337"/>
    </location>
</feature>
<name>A0A091ARJ8_9GAMM</name>
<protein>
    <submittedName>
        <fullName evidence="11">Uncharacterized protein</fullName>
    </submittedName>
</protein>
<dbReference type="EMBL" id="AVCK01000055">
    <property type="protein sequence ID" value="KFN41946.1"/>
    <property type="molecule type" value="Genomic_DNA"/>
</dbReference>
<gene>
    <name evidence="11" type="ORF">N787_04055</name>
</gene>
<dbReference type="GO" id="GO:0016020">
    <property type="term" value="C:membrane"/>
    <property type="evidence" value="ECO:0007669"/>
    <property type="project" value="TreeGrafter"/>
</dbReference>
<proteinExistence type="inferred from homology"/>
<evidence type="ECO:0000259" key="9">
    <source>
        <dbReference type="Pfam" id="PF01435"/>
    </source>
</evidence>
<dbReference type="GO" id="GO:0051603">
    <property type="term" value="P:proteolysis involved in protein catabolic process"/>
    <property type="evidence" value="ECO:0007669"/>
    <property type="project" value="TreeGrafter"/>
</dbReference>
<comment type="similarity">
    <text evidence="6">Belongs to the peptidase M48 family.</text>
</comment>
<evidence type="ECO:0000256" key="2">
    <source>
        <dbReference type="ARBA" id="ARBA00022723"/>
    </source>
</evidence>
<keyword evidence="1 6" id="KW-0645">Protease</keyword>
<keyword evidence="5 6" id="KW-0482">Metalloprotease</keyword>
<evidence type="ECO:0000256" key="4">
    <source>
        <dbReference type="ARBA" id="ARBA00022833"/>
    </source>
</evidence>
<evidence type="ECO:0000313" key="12">
    <source>
        <dbReference type="Proteomes" id="UP000029393"/>
    </source>
</evidence>
<dbReference type="GO" id="GO:0004222">
    <property type="term" value="F:metalloendopeptidase activity"/>
    <property type="evidence" value="ECO:0007669"/>
    <property type="project" value="InterPro"/>
</dbReference>
<dbReference type="PANTHER" id="PTHR22726">
    <property type="entry name" value="METALLOENDOPEPTIDASE OMA1"/>
    <property type="match status" value="1"/>
</dbReference>
<feature type="region of interest" description="Disordered" evidence="7">
    <location>
        <begin position="308"/>
        <end position="349"/>
    </location>
</feature>
<evidence type="ECO:0000256" key="6">
    <source>
        <dbReference type="RuleBase" id="RU003983"/>
    </source>
</evidence>
<keyword evidence="12" id="KW-1185">Reference proteome</keyword>
<dbReference type="Pfam" id="PF01435">
    <property type="entry name" value="Peptidase_M48"/>
    <property type="match status" value="1"/>
</dbReference>
<dbReference type="AlphaFoldDB" id="A0A091ARJ8"/>
<keyword evidence="8" id="KW-0812">Transmembrane</keyword>
<dbReference type="CDD" id="cd07332">
    <property type="entry name" value="M48C_Oma1_like"/>
    <property type="match status" value="1"/>
</dbReference>